<dbReference type="CDD" id="cd00009">
    <property type="entry name" value="AAA"/>
    <property type="match status" value="1"/>
</dbReference>
<dbReference type="HOGENOM" id="CLU_062999_7_0_0"/>
<dbReference type="PANTHER" id="PTHR30050">
    <property type="entry name" value="CHROMOSOMAL REPLICATION INITIATOR PROTEIN DNAA"/>
    <property type="match status" value="1"/>
</dbReference>
<evidence type="ECO:0000313" key="5">
    <source>
        <dbReference type="EMBL" id="ADD67073.1"/>
    </source>
</evidence>
<dbReference type="InterPro" id="IPR027417">
    <property type="entry name" value="P-loop_NTPase"/>
</dbReference>
<dbReference type="InterPro" id="IPR028350">
    <property type="entry name" value="DNAC/IstB-like"/>
</dbReference>
<keyword evidence="6" id="KW-1185">Reference proteome</keyword>
<dbReference type="PaxDb" id="522772-Dacet_0271"/>
<dbReference type="Proteomes" id="UP000002012">
    <property type="component" value="Chromosome"/>
</dbReference>
<dbReference type="FunCoup" id="D4H2L2">
    <property type="interactions" value="112"/>
</dbReference>
<keyword evidence="3 5" id="KW-0067">ATP-binding</keyword>
<dbReference type="GO" id="GO:0006260">
    <property type="term" value="P:DNA replication"/>
    <property type="evidence" value="ECO:0007669"/>
    <property type="project" value="TreeGrafter"/>
</dbReference>
<reference evidence="5 6" key="1">
    <citation type="journal article" date="2010" name="Stand. Genomic Sci.">
        <title>Complete genome sequence of Denitrovibrio acetiphilus type strain (N2460).</title>
        <authorList>
            <person name="Kiss H."/>
            <person name="Lang E."/>
            <person name="Lapidus A."/>
            <person name="Copeland A."/>
            <person name="Nolan M."/>
            <person name="Glavina Del Rio T."/>
            <person name="Chen F."/>
            <person name="Lucas S."/>
            <person name="Tice H."/>
            <person name="Cheng J.F."/>
            <person name="Han C."/>
            <person name="Goodwin L."/>
            <person name="Pitluck S."/>
            <person name="Liolios K."/>
            <person name="Pati A."/>
            <person name="Ivanova N."/>
            <person name="Mavromatis K."/>
            <person name="Chen A."/>
            <person name="Palaniappan K."/>
            <person name="Land M."/>
            <person name="Hauser L."/>
            <person name="Chang Y.J."/>
            <person name="Jeffries C.D."/>
            <person name="Detter J.C."/>
            <person name="Brettin T."/>
            <person name="Spring S."/>
            <person name="Rohde M."/>
            <person name="Goker M."/>
            <person name="Woyke T."/>
            <person name="Bristow J."/>
            <person name="Eisen J.A."/>
            <person name="Markowitz V."/>
            <person name="Hugenholtz P."/>
            <person name="Kyrpides N.C."/>
            <person name="Klenk H.P."/>
        </authorList>
    </citation>
    <scope>NUCLEOTIDE SEQUENCE [LARGE SCALE GENOMIC DNA]</scope>
    <source>
        <strain evidence="6">DSM 12809 / NBRC 114555 / N2460</strain>
    </source>
</reference>
<keyword evidence="2" id="KW-0547">Nucleotide-binding</keyword>
<protein>
    <submittedName>
        <fullName evidence="5">IstB domain protein ATP-binding protein</fullName>
    </submittedName>
</protein>
<evidence type="ECO:0000259" key="4">
    <source>
        <dbReference type="SMART" id="SM00382"/>
    </source>
</evidence>
<dbReference type="OrthoDB" id="8064373at2"/>
<name>D4H2L2_DENA2</name>
<gene>
    <name evidence="5" type="ordered locus">Dacet_0271</name>
</gene>
<dbReference type="PIRSF" id="PIRSF003073">
    <property type="entry name" value="DNAC_TnpB_IstB"/>
    <property type="match status" value="1"/>
</dbReference>
<dbReference type="SMART" id="SM00382">
    <property type="entry name" value="AAA"/>
    <property type="match status" value="1"/>
</dbReference>
<evidence type="ECO:0000313" key="6">
    <source>
        <dbReference type="Proteomes" id="UP000002012"/>
    </source>
</evidence>
<dbReference type="AlphaFoldDB" id="D4H2L2"/>
<dbReference type="PANTHER" id="PTHR30050:SF4">
    <property type="entry name" value="ATP-BINDING PROTEIN RV3427C IN INSERTION SEQUENCE-RELATED"/>
    <property type="match status" value="1"/>
</dbReference>
<dbReference type="NCBIfam" id="NF038214">
    <property type="entry name" value="IS21_help_AAA"/>
    <property type="match status" value="1"/>
</dbReference>
<sequence>MSKLEDLIAELKLAGLEAALSRQMENPQYRDLPFEDRLLQLLQAESAERLSRKIKRNMAQVKFKDLNARVEDIDYTIPRGLDKSAMLSLISGEYLHKKQNILITGPTGTGKSFIAQALANMAVRDGLTARYYRLPRLMDEMKLARLDGTYVKGLNKIARYNLLILDDFGINPLTSDDANDLLEVIEDRAGISSVIVTSQLPVDRWYDYLNNDTVADAILDRLLHSSHKIKLKGESIRKIQADNA</sequence>
<accession>D4H2L2</accession>
<dbReference type="InterPro" id="IPR003593">
    <property type="entry name" value="AAA+_ATPase"/>
</dbReference>
<proteinExistence type="inferred from homology"/>
<dbReference type="eggNOG" id="COG1484">
    <property type="taxonomic scope" value="Bacteria"/>
</dbReference>
<dbReference type="GO" id="GO:0005524">
    <property type="term" value="F:ATP binding"/>
    <property type="evidence" value="ECO:0007669"/>
    <property type="project" value="UniProtKB-KW"/>
</dbReference>
<evidence type="ECO:0000256" key="3">
    <source>
        <dbReference type="ARBA" id="ARBA00022840"/>
    </source>
</evidence>
<dbReference type="EMBL" id="CP001968">
    <property type="protein sequence ID" value="ADD67073.1"/>
    <property type="molecule type" value="Genomic_DNA"/>
</dbReference>
<dbReference type="Gene3D" id="3.40.50.300">
    <property type="entry name" value="P-loop containing nucleotide triphosphate hydrolases"/>
    <property type="match status" value="1"/>
</dbReference>
<dbReference type="Pfam" id="PF01695">
    <property type="entry name" value="IstB_IS21"/>
    <property type="match status" value="1"/>
</dbReference>
<organism evidence="5 6">
    <name type="scientific">Denitrovibrio acetiphilus (strain DSM 12809 / NBRC 114555 / N2460)</name>
    <dbReference type="NCBI Taxonomy" id="522772"/>
    <lineage>
        <taxon>Bacteria</taxon>
        <taxon>Pseudomonadati</taxon>
        <taxon>Deferribacterota</taxon>
        <taxon>Deferribacteres</taxon>
        <taxon>Deferribacterales</taxon>
        <taxon>Geovibrionaceae</taxon>
        <taxon>Denitrovibrio</taxon>
    </lineage>
</organism>
<evidence type="ECO:0000256" key="2">
    <source>
        <dbReference type="ARBA" id="ARBA00022741"/>
    </source>
</evidence>
<dbReference type="KEGG" id="dap:Dacet_0271"/>
<dbReference type="STRING" id="522772.Dacet_0271"/>
<dbReference type="RefSeq" id="WP_013009618.1">
    <property type="nucleotide sequence ID" value="NC_013943.1"/>
</dbReference>
<evidence type="ECO:0000256" key="1">
    <source>
        <dbReference type="ARBA" id="ARBA00008059"/>
    </source>
</evidence>
<dbReference type="SUPFAM" id="SSF52540">
    <property type="entry name" value="P-loop containing nucleoside triphosphate hydrolases"/>
    <property type="match status" value="1"/>
</dbReference>
<dbReference type="InParanoid" id="D4H2L2"/>
<feature type="domain" description="AAA+ ATPase" evidence="4">
    <location>
        <begin position="97"/>
        <end position="235"/>
    </location>
</feature>
<dbReference type="InterPro" id="IPR047661">
    <property type="entry name" value="IstB"/>
</dbReference>
<comment type="similarity">
    <text evidence="1">Belongs to the IS21/IS1162 putative ATP-binding protein family.</text>
</comment>
<dbReference type="InterPro" id="IPR002611">
    <property type="entry name" value="IstB_ATP-bd"/>
</dbReference>